<reference evidence="1 2" key="1">
    <citation type="submission" date="2024-10" db="EMBL/GenBank/DDBJ databases">
        <title>The Natural Products Discovery Center: Release of the First 8490 Sequenced Strains for Exploring Actinobacteria Biosynthetic Diversity.</title>
        <authorList>
            <person name="Kalkreuter E."/>
            <person name="Kautsar S.A."/>
            <person name="Yang D."/>
            <person name="Bader C.D."/>
            <person name="Teijaro C.N."/>
            <person name="Fluegel L."/>
            <person name="Davis C.M."/>
            <person name="Simpson J.R."/>
            <person name="Lauterbach L."/>
            <person name="Steele A.D."/>
            <person name="Gui C."/>
            <person name="Meng S."/>
            <person name="Li G."/>
            <person name="Viehrig K."/>
            <person name="Ye F."/>
            <person name="Su P."/>
            <person name="Kiefer A.F."/>
            <person name="Nichols A."/>
            <person name="Cepeda A.J."/>
            <person name="Yan W."/>
            <person name="Fan B."/>
            <person name="Jiang Y."/>
            <person name="Adhikari A."/>
            <person name="Zheng C.-J."/>
            <person name="Schuster L."/>
            <person name="Cowan T.M."/>
            <person name="Smanski M.J."/>
            <person name="Chevrette M.G."/>
            <person name="De Carvalho L.P.S."/>
            <person name="Shen B."/>
        </authorList>
    </citation>
    <scope>NUCLEOTIDE SEQUENCE [LARGE SCALE GENOMIC DNA]</scope>
    <source>
        <strain evidence="1 2">NPDC051599</strain>
    </source>
</reference>
<name>A0ABW7YB53_STRCE</name>
<organism evidence="1 2">
    <name type="scientific">Streptomyces cellulosae</name>
    <dbReference type="NCBI Taxonomy" id="1968"/>
    <lineage>
        <taxon>Bacteria</taxon>
        <taxon>Bacillati</taxon>
        <taxon>Actinomycetota</taxon>
        <taxon>Actinomycetes</taxon>
        <taxon>Kitasatosporales</taxon>
        <taxon>Streptomycetaceae</taxon>
        <taxon>Streptomyces</taxon>
    </lineage>
</organism>
<gene>
    <name evidence="1" type="ORF">ACIA8P_32640</name>
</gene>
<keyword evidence="2" id="KW-1185">Reference proteome</keyword>
<comment type="caution">
    <text evidence="1">The sequence shown here is derived from an EMBL/GenBank/DDBJ whole genome shotgun (WGS) entry which is preliminary data.</text>
</comment>
<dbReference type="EMBL" id="JBITDC010000014">
    <property type="protein sequence ID" value="MFI5679330.1"/>
    <property type="molecule type" value="Genomic_DNA"/>
</dbReference>
<dbReference type="Proteomes" id="UP001612415">
    <property type="component" value="Unassembled WGS sequence"/>
</dbReference>
<evidence type="ECO:0000313" key="2">
    <source>
        <dbReference type="Proteomes" id="UP001612415"/>
    </source>
</evidence>
<sequence length="394" mass="44075">MKIADHFEELWLPSYGPSRGRLRVHLDNSAYPDEKEICQYLLAGHDLFNVMGSSDDVLGSGETILGGDSLYSDGEWIWRGDLWFYVRNCHVILPDRFLSRVRGYGYVIPAEDPSRLMDIAARGGRGRPETESEGAGPEVTDDRSRVVLERLRAIDWSDDAAAYEHANSRALLMREYLRRTAVWAKAYDAEVSWPFLDLVQVVAPEVEIAPTVAAELEETLTGVAPSSLKRTCRAAVRWAALGQSGGELPAELPTNPYEPLLVKFERGGGYFVEEFIDLNGVMVRLGTVESNLAASPFLALAPTILDALDAEGEITYYAKISDGYPRSNPRGIVRRRIDEGQTYDEAFTRNLRWEPTEFLRLYELGHNEVDHVEISAVEAARFIDSAITKLTATR</sequence>
<proteinExistence type="predicted"/>
<evidence type="ECO:0000313" key="1">
    <source>
        <dbReference type="EMBL" id="MFI5679330.1"/>
    </source>
</evidence>
<accession>A0ABW7YB53</accession>
<protein>
    <submittedName>
        <fullName evidence="1">Uncharacterized protein</fullName>
    </submittedName>
</protein>
<dbReference type="RefSeq" id="WP_398659805.1">
    <property type="nucleotide sequence ID" value="NZ_JBITDC010000014.1"/>
</dbReference>